<reference evidence="1 2" key="1">
    <citation type="submission" date="2019-07" db="EMBL/GenBank/DDBJ databases">
        <authorList>
            <person name="Mandava P."/>
            <person name="Ferry J.C."/>
            <person name="Fallon S.M."/>
            <person name="Hajdenberg M."/>
            <person name="Sharma E."/>
            <person name="Shaffer C.D."/>
            <person name="Weston-Hafer K.A."/>
            <person name="Garlena R.A."/>
            <person name="Russell D.A."/>
            <person name="Pope W.H."/>
            <person name="Jacobs-Sera D."/>
            <person name="Hatfull G.F."/>
        </authorList>
    </citation>
    <scope>NUCLEOTIDE SEQUENCE [LARGE SCALE GENOMIC DNA]</scope>
</reference>
<dbReference type="EMBL" id="MN204493">
    <property type="protein sequence ID" value="QEQ93591.1"/>
    <property type="molecule type" value="Genomic_DNA"/>
</dbReference>
<dbReference type="KEGG" id="vg:77931367"/>
<evidence type="ECO:0000313" key="2">
    <source>
        <dbReference type="Proteomes" id="UP000327392"/>
    </source>
</evidence>
<keyword evidence="2" id="KW-1185">Reference proteome</keyword>
<sequence length="156" mass="16918">MSWATPAEAASILGSLVQTPVGQSDLDAANGIVEIYVGVVDAARSKLGARDLRLLKKAESYQAAWMQGQVDLASRSDVDLVSQDGLQYSKGDKDTHVLAPLAAASIRRLSWMRTRTFDPLTPEQALVLRNKVTAETYGMSDQEDLGDDLAGDWRPI</sequence>
<organism evidence="1 2">
    <name type="scientific">Streptomyces phage Zuko</name>
    <dbReference type="NCBI Taxonomy" id="2601695"/>
    <lineage>
        <taxon>Viruses</taxon>
        <taxon>Duplodnaviria</taxon>
        <taxon>Heunggongvirae</taxon>
        <taxon>Uroviricota</taxon>
        <taxon>Caudoviricetes</taxon>
        <taxon>Zukovirus</taxon>
        <taxon>Zukovirus zuko</taxon>
    </lineage>
</organism>
<dbReference type="RefSeq" id="YP_010655504.1">
    <property type="nucleotide sequence ID" value="NC_070829.1"/>
</dbReference>
<gene>
    <name evidence="1" type="primary">13</name>
    <name evidence="1" type="ORF">SEA_ZUKO_13</name>
</gene>
<proteinExistence type="predicted"/>
<dbReference type="Proteomes" id="UP000327392">
    <property type="component" value="Segment"/>
</dbReference>
<dbReference type="GeneID" id="77931367"/>
<name>A0A5J6D764_9CAUD</name>
<accession>A0A5J6D764</accession>
<protein>
    <submittedName>
        <fullName evidence="1">Uncharacterized protein</fullName>
    </submittedName>
</protein>
<evidence type="ECO:0000313" key="1">
    <source>
        <dbReference type="EMBL" id="QEQ93591.1"/>
    </source>
</evidence>